<sequence>MTTIETGSVRAPPRPRTTPTSSSLSSPSPKLPHEEVHSLQASATKLDSLMHSLSDFGIDDDLDDTDQVSAGPVPGPRVAVQSIQSASDNSKASMRSSVETALALTLNSLMASNSTMSGFLYKLNSHSDAQEWKMRFFVLTMDANLYLFKGNSNPIAQPVTFLPIDACTPHREVSANGTQQWIMKASGDGLTPEGDIVTRTWHIRFPDEDTLLAWVHAIHAVINVPLVTSGVTSASSSMMRNNNNVNTNVNNNNRLSGGRTSVMSSASGGSGSSLYPSRKDSQSQRHDVPRHDVPRYDIQRTDSQRNDNQRYDRHDSQSTLHESQQDRYERQRMASERYRMDHKGMPSPQIKHVDLGGMGIRSPENGGGGGGGGLANLLKQKEEAAQKEAALKAAKLKAAMGL</sequence>
<dbReference type="Proteomes" id="UP000193642">
    <property type="component" value="Unassembled WGS sequence"/>
</dbReference>
<dbReference type="SMART" id="SM00233">
    <property type="entry name" value="PH"/>
    <property type="match status" value="1"/>
</dbReference>
<feature type="region of interest" description="Disordered" evidence="1">
    <location>
        <begin position="1"/>
        <end position="37"/>
    </location>
</feature>
<feature type="compositionally biased region" description="Polar residues" evidence="1">
    <location>
        <begin position="254"/>
        <end position="263"/>
    </location>
</feature>
<proteinExistence type="predicted"/>
<dbReference type="SUPFAM" id="SSF50729">
    <property type="entry name" value="PH domain-like"/>
    <property type="match status" value="1"/>
</dbReference>
<gene>
    <name evidence="3" type="ORF">BCR33DRAFT_723195</name>
</gene>
<reference evidence="3 4" key="1">
    <citation type="submission" date="2016-07" db="EMBL/GenBank/DDBJ databases">
        <title>Pervasive Adenine N6-methylation of Active Genes in Fungi.</title>
        <authorList>
            <consortium name="DOE Joint Genome Institute"/>
            <person name="Mondo S.J."/>
            <person name="Dannebaum R.O."/>
            <person name="Kuo R.C."/>
            <person name="Labutti K."/>
            <person name="Haridas S."/>
            <person name="Kuo A."/>
            <person name="Salamov A."/>
            <person name="Ahrendt S.R."/>
            <person name="Lipzen A."/>
            <person name="Sullivan W."/>
            <person name="Andreopoulos W.B."/>
            <person name="Clum A."/>
            <person name="Lindquist E."/>
            <person name="Daum C."/>
            <person name="Ramamoorthy G.K."/>
            <person name="Gryganskyi A."/>
            <person name="Culley D."/>
            <person name="Magnuson J.K."/>
            <person name="James T.Y."/>
            <person name="O'Malley M.A."/>
            <person name="Stajich J.E."/>
            <person name="Spatafora J.W."/>
            <person name="Visel A."/>
            <person name="Grigoriev I.V."/>
        </authorList>
    </citation>
    <scope>NUCLEOTIDE SEQUENCE [LARGE SCALE GENOMIC DNA]</scope>
    <source>
        <strain evidence="3 4">JEL800</strain>
    </source>
</reference>
<dbReference type="CDD" id="cd00821">
    <property type="entry name" value="PH"/>
    <property type="match status" value="1"/>
</dbReference>
<dbReference type="InterPro" id="IPR001849">
    <property type="entry name" value="PH_domain"/>
</dbReference>
<dbReference type="EMBL" id="MCGO01000068">
    <property type="protein sequence ID" value="ORY33187.1"/>
    <property type="molecule type" value="Genomic_DNA"/>
</dbReference>
<dbReference type="InterPro" id="IPR011993">
    <property type="entry name" value="PH-like_dom_sf"/>
</dbReference>
<feature type="compositionally biased region" description="Low complexity" evidence="1">
    <location>
        <begin position="17"/>
        <end position="28"/>
    </location>
</feature>
<keyword evidence="4" id="KW-1185">Reference proteome</keyword>
<evidence type="ECO:0000313" key="4">
    <source>
        <dbReference type="Proteomes" id="UP000193642"/>
    </source>
</evidence>
<feature type="compositionally biased region" description="Low complexity" evidence="1">
    <location>
        <begin position="241"/>
        <end position="253"/>
    </location>
</feature>
<dbReference type="Pfam" id="PF00169">
    <property type="entry name" value="PH"/>
    <property type="match status" value="1"/>
</dbReference>
<organism evidence="3 4">
    <name type="scientific">Rhizoclosmatium globosum</name>
    <dbReference type="NCBI Taxonomy" id="329046"/>
    <lineage>
        <taxon>Eukaryota</taxon>
        <taxon>Fungi</taxon>
        <taxon>Fungi incertae sedis</taxon>
        <taxon>Chytridiomycota</taxon>
        <taxon>Chytridiomycota incertae sedis</taxon>
        <taxon>Chytridiomycetes</taxon>
        <taxon>Chytridiales</taxon>
        <taxon>Chytriomycetaceae</taxon>
        <taxon>Rhizoclosmatium</taxon>
    </lineage>
</organism>
<dbReference type="PROSITE" id="PS50003">
    <property type="entry name" value="PH_DOMAIN"/>
    <property type="match status" value="1"/>
</dbReference>
<evidence type="ECO:0000256" key="1">
    <source>
        <dbReference type="SAM" id="MobiDB-lite"/>
    </source>
</evidence>
<dbReference type="OrthoDB" id="2161732at2759"/>
<feature type="region of interest" description="Disordered" evidence="1">
    <location>
        <begin position="234"/>
        <end position="331"/>
    </location>
</feature>
<name>A0A1Y2BFD0_9FUNG</name>
<comment type="caution">
    <text evidence="3">The sequence shown here is derived from an EMBL/GenBank/DDBJ whole genome shotgun (WGS) entry which is preliminary data.</text>
</comment>
<feature type="compositionally biased region" description="Basic and acidic residues" evidence="1">
    <location>
        <begin position="277"/>
        <end position="316"/>
    </location>
</feature>
<feature type="domain" description="PH" evidence="2">
    <location>
        <begin position="113"/>
        <end position="223"/>
    </location>
</feature>
<dbReference type="Gene3D" id="2.30.29.30">
    <property type="entry name" value="Pleckstrin-homology domain (PH domain)/Phosphotyrosine-binding domain (PTB)"/>
    <property type="match status" value="1"/>
</dbReference>
<accession>A0A1Y2BFD0</accession>
<evidence type="ECO:0000313" key="3">
    <source>
        <dbReference type="EMBL" id="ORY33187.1"/>
    </source>
</evidence>
<dbReference type="AlphaFoldDB" id="A0A1Y2BFD0"/>
<evidence type="ECO:0000259" key="2">
    <source>
        <dbReference type="PROSITE" id="PS50003"/>
    </source>
</evidence>
<protein>
    <recommendedName>
        <fullName evidence="2">PH domain-containing protein</fullName>
    </recommendedName>
</protein>